<evidence type="ECO:0000313" key="4">
    <source>
        <dbReference type="EMBL" id="RGC35474.1"/>
    </source>
</evidence>
<evidence type="ECO:0000256" key="2">
    <source>
        <dbReference type="PIRSR" id="PIRSR001359-2"/>
    </source>
</evidence>
<dbReference type="GO" id="GO:0005829">
    <property type="term" value="C:cytosol"/>
    <property type="evidence" value="ECO:0007669"/>
    <property type="project" value="TreeGrafter"/>
</dbReference>
<dbReference type="InterPro" id="IPR013785">
    <property type="entry name" value="Aldolase_TIM"/>
</dbReference>
<feature type="binding site" evidence="2">
    <location>
        <position position="180"/>
    </location>
    <ligand>
        <name>dihydroxyacetone phosphate</name>
        <dbReference type="ChEBI" id="CHEBI:57642"/>
    </ligand>
</feature>
<feature type="binding site" evidence="3">
    <location>
        <position position="104"/>
    </location>
    <ligand>
        <name>Zn(2+)</name>
        <dbReference type="ChEBI" id="CHEBI:29105"/>
        <label>2</label>
    </ligand>
</feature>
<dbReference type="SUPFAM" id="SSF51569">
    <property type="entry name" value="Aldolase"/>
    <property type="match status" value="1"/>
</dbReference>
<feature type="binding site" evidence="2">
    <location>
        <begin position="208"/>
        <end position="210"/>
    </location>
    <ligand>
        <name>dihydroxyacetone phosphate</name>
        <dbReference type="ChEBI" id="CHEBI:57642"/>
    </ligand>
</feature>
<proteinExistence type="predicted"/>
<comment type="cofactor">
    <cofactor evidence="3">
        <name>Zn(2+)</name>
        <dbReference type="ChEBI" id="CHEBI:29105"/>
    </cofactor>
    <text evidence="3">Binds 2 Zn(2+) ions per subunit. One is catalytic and the other provides a structural contribution.</text>
</comment>
<accession>A0A3E2X1W7</accession>
<feature type="binding site" evidence="3">
    <location>
        <position position="207"/>
    </location>
    <ligand>
        <name>Zn(2+)</name>
        <dbReference type="ChEBI" id="CHEBI:29105"/>
        <label>1</label>
        <note>catalytic</note>
    </ligand>
</feature>
<dbReference type="GO" id="GO:0009025">
    <property type="term" value="F:tagatose-bisphosphate aldolase activity"/>
    <property type="evidence" value="ECO:0007669"/>
    <property type="project" value="TreeGrafter"/>
</dbReference>
<dbReference type="InterPro" id="IPR000771">
    <property type="entry name" value="FBA_II"/>
</dbReference>
<dbReference type="GO" id="GO:0005975">
    <property type="term" value="P:carbohydrate metabolic process"/>
    <property type="evidence" value="ECO:0007669"/>
    <property type="project" value="InterPro"/>
</dbReference>
<feature type="binding site" evidence="2">
    <location>
        <begin position="229"/>
        <end position="232"/>
    </location>
    <ligand>
        <name>dihydroxyacetone phosphate</name>
        <dbReference type="ChEBI" id="CHEBI:57642"/>
    </ligand>
</feature>
<dbReference type="PIRSF" id="PIRSF001359">
    <property type="entry name" value="F_bP_aldolase_II"/>
    <property type="match status" value="1"/>
</dbReference>
<keyword evidence="3" id="KW-0862">Zinc</keyword>
<feature type="binding site" evidence="3">
    <location>
        <position position="83"/>
    </location>
    <ligand>
        <name>Zn(2+)</name>
        <dbReference type="ChEBI" id="CHEBI:29105"/>
        <label>1</label>
        <note>catalytic</note>
    </ligand>
</feature>
<dbReference type="EMBL" id="QVIA01000001">
    <property type="protein sequence ID" value="RGC35474.1"/>
    <property type="molecule type" value="Genomic_DNA"/>
</dbReference>
<protein>
    <submittedName>
        <fullName evidence="4">Class II fructose-bisphosphate aldolase</fullName>
    </submittedName>
</protein>
<dbReference type="InterPro" id="IPR050246">
    <property type="entry name" value="Class_II_FBP_aldolase"/>
</dbReference>
<dbReference type="CDD" id="cd00947">
    <property type="entry name" value="TBP_aldolase_IIB"/>
    <property type="match status" value="1"/>
</dbReference>
<comment type="caution">
    <text evidence="4">The sequence shown here is derived from an EMBL/GenBank/DDBJ whole genome shotgun (WGS) entry which is preliminary data.</text>
</comment>
<dbReference type="GO" id="GO:0008270">
    <property type="term" value="F:zinc ion binding"/>
    <property type="evidence" value="ECO:0007669"/>
    <property type="project" value="InterPro"/>
</dbReference>
<evidence type="ECO:0000256" key="1">
    <source>
        <dbReference type="PIRSR" id="PIRSR001359-1"/>
    </source>
</evidence>
<feature type="binding site" evidence="3">
    <location>
        <position position="179"/>
    </location>
    <ligand>
        <name>Zn(2+)</name>
        <dbReference type="ChEBI" id="CHEBI:29105"/>
        <label>1</label>
        <note>catalytic</note>
    </ligand>
</feature>
<dbReference type="Pfam" id="PF01116">
    <property type="entry name" value="F_bP_aldolase"/>
    <property type="match status" value="1"/>
</dbReference>
<dbReference type="NCBIfam" id="TIGR00167">
    <property type="entry name" value="cbbA"/>
    <property type="match status" value="1"/>
</dbReference>
<dbReference type="AlphaFoldDB" id="A0A3E2X1W7"/>
<name>A0A3E2X1W7_9FIRM</name>
<sequence>MPLVKVSEILKEADKGGYAVTAFDTFNFETINWVIEAAAELKTATIVMIYPEMTEYISVDTFARIVETLAAKSEYPVGLMLDHGDSYELAMQCLKAGFTSIMVDFSSCEFEENVRRTREVVKAAHAMGVDVEAELGHVGNADTLADFADDSGYTSPELAKQFVERTECDVLAIAFGSAHGNYVREPKLDMERLDAIKREVSIPLVLHGGTGIPDSQIREAVKRGIRKLNVGTGYDQTIFYAVQKNIKEDVGEPYIFCTLADAAQAAKAFLKEKISLTRW</sequence>
<dbReference type="PANTHER" id="PTHR30304">
    <property type="entry name" value="D-TAGATOSE-1,6-BISPHOSPHATE ALDOLASE"/>
    <property type="match status" value="1"/>
</dbReference>
<dbReference type="PANTHER" id="PTHR30304:SF0">
    <property type="entry name" value="D-TAGATOSE-1,6-BISPHOSPHATE ALDOLASE SUBUNIT GATY-RELATED"/>
    <property type="match status" value="1"/>
</dbReference>
<feature type="binding site" evidence="3">
    <location>
        <position position="134"/>
    </location>
    <ligand>
        <name>Zn(2+)</name>
        <dbReference type="ChEBI" id="CHEBI:29105"/>
        <label>2</label>
    </ligand>
</feature>
<evidence type="ECO:0000256" key="3">
    <source>
        <dbReference type="PIRSR" id="PIRSR001359-3"/>
    </source>
</evidence>
<reference evidence="4 5" key="1">
    <citation type="submission" date="2018-08" db="EMBL/GenBank/DDBJ databases">
        <title>A genome reference for cultivated species of the human gut microbiota.</title>
        <authorList>
            <person name="Zou Y."/>
            <person name="Xue W."/>
            <person name="Luo G."/>
        </authorList>
    </citation>
    <scope>NUCLEOTIDE SEQUENCE [LARGE SCALE GENOMIC DNA]</scope>
    <source>
        <strain evidence="4 5">AF19-21</strain>
    </source>
</reference>
<keyword evidence="3" id="KW-0479">Metal-binding</keyword>
<dbReference type="Proteomes" id="UP000261111">
    <property type="component" value="Unassembled WGS sequence"/>
</dbReference>
<feature type="active site" description="Proton donor" evidence="1">
    <location>
        <position position="82"/>
    </location>
</feature>
<evidence type="ECO:0000313" key="5">
    <source>
        <dbReference type="Proteomes" id="UP000261111"/>
    </source>
</evidence>
<gene>
    <name evidence="4" type="ORF">DWX41_00310</name>
</gene>
<dbReference type="RefSeq" id="WP_117440553.1">
    <property type="nucleotide sequence ID" value="NZ_QVIA01000001.1"/>
</dbReference>
<dbReference type="Gene3D" id="3.20.20.70">
    <property type="entry name" value="Aldolase class I"/>
    <property type="match status" value="1"/>
</dbReference>
<dbReference type="GeneID" id="93336326"/>
<organism evidence="4 5">
    <name type="scientific">Hungatella hathewayi</name>
    <dbReference type="NCBI Taxonomy" id="154046"/>
    <lineage>
        <taxon>Bacteria</taxon>
        <taxon>Bacillati</taxon>
        <taxon>Bacillota</taxon>
        <taxon>Clostridia</taxon>
        <taxon>Lachnospirales</taxon>
        <taxon>Lachnospiraceae</taxon>
        <taxon>Hungatella</taxon>
    </lineage>
</organism>